<reference evidence="1" key="1">
    <citation type="submission" date="2021-06" db="EMBL/GenBank/DDBJ databases">
        <title>Parelaphostrongylus tenuis whole genome reference sequence.</title>
        <authorList>
            <person name="Garwood T.J."/>
            <person name="Larsen P.A."/>
            <person name="Fountain-Jones N.M."/>
            <person name="Garbe J.R."/>
            <person name="Macchietto M.G."/>
            <person name="Kania S.A."/>
            <person name="Gerhold R.W."/>
            <person name="Richards J.E."/>
            <person name="Wolf T.M."/>
        </authorList>
    </citation>
    <scope>NUCLEOTIDE SEQUENCE</scope>
    <source>
        <strain evidence="1">MNPRO001-30</strain>
        <tissue evidence="1">Meninges</tissue>
    </source>
</reference>
<proteinExistence type="predicted"/>
<name>A0AAD5N977_PARTN</name>
<sequence>MFLKISRDECSSELDYIGEYIRDFVDVKDIAPDQTKEIVSCLERYRNEKVHLSVTDDLLKKLTAT</sequence>
<gene>
    <name evidence="1" type="ORF">KIN20_022618</name>
</gene>
<evidence type="ECO:0000313" key="1">
    <source>
        <dbReference type="EMBL" id="KAJ1362899.1"/>
    </source>
</evidence>
<organism evidence="1 2">
    <name type="scientific">Parelaphostrongylus tenuis</name>
    <name type="common">Meningeal worm</name>
    <dbReference type="NCBI Taxonomy" id="148309"/>
    <lineage>
        <taxon>Eukaryota</taxon>
        <taxon>Metazoa</taxon>
        <taxon>Ecdysozoa</taxon>
        <taxon>Nematoda</taxon>
        <taxon>Chromadorea</taxon>
        <taxon>Rhabditida</taxon>
        <taxon>Rhabditina</taxon>
        <taxon>Rhabditomorpha</taxon>
        <taxon>Strongyloidea</taxon>
        <taxon>Metastrongylidae</taxon>
        <taxon>Parelaphostrongylus</taxon>
    </lineage>
</organism>
<protein>
    <submittedName>
        <fullName evidence="1">Uncharacterized protein</fullName>
    </submittedName>
</protein>
<comment type="caution">
    <text evidence="1">The sequence shown here is derived from an EMBL/GenBank/DDBJ whole genome shotgun (WGS) entry which is preliminary data.</text>
</comment>
<dbReference type="AlphaFoldDB" id="A0AAD5N977"/>
<accession>A0AAD5N977</accession>
<keyword evidence="2" id="KW-1185">Reference proteome</keyword>
<dbReference type="EMBL" id="JAHQIW010004561">
    <property type="protein sequence ID" value="KAJ1362899.1"/>
    <property type="molecule type" value="Genomic_DNA"/>
</dbReference>
<evidence type="ECO:0000313" key="2">
    <source>
        <dbReference type="Proteomes" id="UP001196413"/>
    </source>
</evidence>
<dbReference type="Proteomes" id="UP001196413">
    <property type="component" value="Unassembled WGS sequence"/>
</dbReference>